<dbReference type="InterPro" id="IPR011611">
    <property type="entry name" value="PfkB_dom"/>
</dbReference>
<proteinExistence type="predicted"/>
<dbReference type="GeneID" id="25983675"/>
<evidence type="ECO:0000313" key="4">
    <source>
        <dbReference type="Proteomes" id="UP000002748"/>
    </source>
</evidence>
<feature type="compositionally biased region" description="Basic and acidic residues" evidence="1">
    <location>
        <begin position="343"/>
        <end position="353"/>
    </location>
</feature>
<dbReference type="Pfam" id="PF00294">
    <property type="entry name" value="PfkB"/>
    <property type="match status" value="1"/>
</dbReference>
<dbReference type="EMBL" id="ALBS01000099">
    <property type="protein sequence ID" value="EJT50540.1"/>
    <property type="molecule type" value="Genomic_DNA"/>
</dbReference>
<dbReference type="InterPro" id="IPR029056">
    <property type="entry name" value="Ribokinase-like"/>
</dbReference>
<feature type="region of interest" description="Disordered" evidence="1">
    <location>
        <begin position="328"/>
        <end position="353"/>
    </location>
</feature>
<accession>J4UGG6</accession>
<feature type="domain" description="Carbohydrate kinase PfkB" evidence="2">
    <location>
        <begin position="180"/>
        <end position="299"/>
    </location>
</feature>
<evidence type="ECO:0000313" key="3">
    <source>
        <dbReference type="EMBL" id="EJT50540.1"/>
    </source>
</evidence>
<name>J4UGG6_TRIAS</name>
<protein>
    <recommendedName>
        <fullName evidence="2">Carbohydrate kinase PfkB domain-containing protein</fullName>
    </recommendedName>
</protein>
<dbReference type="Proteomes" id="UP000002748">
    <property type="component" value="Unassembled WGS sequence"/>
</dbReference>
<evidence type="ECO:0000256" key="1">
    <source>
        <dbReference type="SAM" id="MobiDB-lite"/>
    </source>
</evidence>
<dbReference type="RefSeq" id="XP_014181964.1">
    <property type="nucleotide sequence ID" value="XM_014326489.1"/>
</dbReference>
<dbReference type="PANTHER" id="PTHR47098:SF2">
    <property type="entry name" value="PROTEIN MAK32"/>
    <property type="match status" value="1"/>
</dbReference>
<reference evidence="3 4" key="1">
    <citation type="journal article" date="2012" name="Eukaryot. Cell">
        <title>Draft genome sequence of CBS 2479, the standard type strain of Trichosporon asahii.</title>
        <authorList>
            <person name="Yang R.Y."/>
            <person name="Li H.T."/>
            <person name="Zhu H."/>
            <person name="Zhou G.P."/>
            <person name="Wang M."/>
            <person name="Wang L."/>
        </authorList>
    </citation>
    <scope>NUCLEOTIDE SEQUENCE [LARGE SCALE GENOMIC DNA]</scope>
    <source>
        <strain evidence="4">ATCC 90039 / CBS 2479 / JCM 2466 / KCTC 7840 / NCYC 2677 / UAMH 7654</strain>
    </source>
</reference>
<gene>
    <name evidence="3" type="ORF">A1Q1_00161</name>
</gene>
<dbReference type="Gene3D" id="3.40.1190.20">
    <property type="match status" value="1"/>
</dbReference>
<feature type="compositionally biased region" description="Low complexity" evidence="1">
    <location>
        <begin position="328"/>
        <end position="339"/>
    </location>
</feature>
<organism evidence="3 4">
    <name type="scientific">Trichosporon asahii var. asahii (strain ATCC 90039 / CBS 2479 / JCM 2466 / KCTC 7840 / NBRC 103889/ NCYC 2677 / UAMH 7654)</name>
    <name type="common">Yeast</name>
    <dbReference type="NCBI Taxonomy" id="1186058"/>
    <lineage>
        <taxon>Eukaryota</taxon>
        <taxon>Fungi</taxon>
        <taxon>Dikarya</taxon>
        <taxon>Basidiomycota</taxon>
        <taxon>Agaricomycotina</taxon>
        <taxon>Tremellomycetes</taxon>
        <taxon>Trichosporonales</taxon>
        <taxon>Trichosporonaceae</taxon>
        <taxon>Trichosporon</taxon>
    </lineage>
</organism>
<dbReference type="HOGENOM" id="CLU_032834_2_0_1"/>
<comment type="caution">
    <text evidence="3">The sequence shown here is derived from an EMBL/GenBank/DDBJ whole genome shotgun (WGS) entry which is preliminary data.</text>
</comment>
<dbReference type="SUPFAM" id="SSF53613">
    <property type="entry name" value="Ribokinase-like"/>
    <property type="match status" value="1"/>
</dbReference>
<dbReference type="KEGG" id="tasa:A1Q1_00161"/>
<dbReference type="PANTHER" id="PTHR47098">
    <property type="entry name" value="PROTEIN MAK32"/>
    <property type="match status" value="1"/>
</dbReference>
<dbReference type="OrthoDB" id="497927at2759"/>
<sequence>MSAPTSPISPTQSFTLDRGRVVTLADATGEPTDRPTIGGGGVYAATGARLFLPPQNVGYIADCGPDLPAEYRTELLGLGEEAVWLRPRAEPTTRALNLYSSGIIGEGQQTFEYLSPPKRLVLSDYFREDSPLADPPPHWVHVVCDAERAKQVLEDARVCFREGWRGRLAWEPLIREGEEVSTSTPNHLELQTILDTDADVETCARLFQGRMVMYGGRVPSIVVRAGAQGSFTLAEDWAGWVPAYHTALGKIQDVTGAGNAFMGGLLAGLFATQDSRTASIWGAIAASFAIEQRGPAIGVDAMFVNARLRELTRRVDEAEGVYWGEESVGRSSMESSSLGTISEDDRYLDCEEE</sequence>
<evidence type="ECO:0000259" key="2">
    <source>
        <dbReference type="Pfam" id="PF00294"/>
    </source>
</evidence>
<dbReference type="AlphaFoldDB" id="J4UGG6"/>
<dbReference type="VEuPathDB" id="FungiDB:A1Q1_00161"/>